<dbReference type="AlphaFoldDB" id="A0A061AQ02"/>
<reference evidence="24" key="2">
    <citation type="journal article" date="2017" name="Genome Announc.">
        <title>Genome sequences of Cyberlindnera fabianii 65, Pichia kudriavzevii 129, and Saccharomyces cerevisiae 131 isolated from fermented masau fruits in Zimbabwe.</title>
        <authorList>
            <person name="van Rijswijck I.M.H."/>
            <person name="Derks M.F.L."/>
            <person name="Abee T."/>
            <person name="de Ridder D."/>
            <person name="Smid E.J."/>
        </authorList>
    </citation>
    <scope>NUCLEOTIDE SEQUENCE [LARGE SCALE GENOMIC DNA]</scope>
    <source>
        <strain evidence="24">65</strain>
    </source>
</reference>
<keyword evidence="17" id="KW-0576">Peroxisome</keyword>
<comment type="catalytic activity">
    <reaction evidence="1">
        <text>S-ubiquitinyl-[E2 ubiquitin-conjugating enzyme]-L-cysteine + [acceptor protein]-L-lysine = [E2 ubiquitin-conjugating enzyme]-L-cysteine + N(6)-ubiquitinyl-[acceptor protein]-L-lysine.</text>
        <dbReference type="EC" id="2.3.2.27"/>
    </reaction>
</comment>
<evidence type="ECO:0000256" key="4">
    <source>
        <dbReference type="ARBA" id="ARBA00008704"/>
    </source>
</evidence>
<reference evidence="23" key="3">
    <citation type="submission" date="2017-01" db="EMBL/GenBank/DDBJ databases">
        <authorList>
            <person name="Mah S.A."/>
            <person name="Swanson W.J."/>
            <person name="Moy G.W."/>
            <person name="Vacquier V.D."/>
        </authorList>
    </citation>
    <scope>NUCLEOTIDE SEQUENCE [LARGE SCALE GENOMIC DNA]</scope>
    <source>
        <strain evidence="23">65</strain>
    </source>
</reference>
<dbReference type="InterPro" id="IPR001841">
    <property type="entry name" value="Znf_RING"/>
</dbReference>
<dbReference type="Pfam" id="PF13639">
    <property type="entry name" value="zf-RING_2"/>
    <property type="match status" value="1"/>
</dbReference>
<evidence type="ECO:0000313" key="22">
    <source>
        <dbReference type="EMBL" id="CDR39707.1"/>
    </source>
</evidence>
<dbReference type="InterPro" id="IPR006845">
    <property type="entry name" value="Pex_N"/>
</dbReference>
<keyword evidence="8" id="KW-0808">Transferase</keyword>
<evidence type="ECO:0000256" key="10">
    <source>
        <dbReference type="ARBA" id="ARBA00022723"/>
    </source>
</evidence>
<evidence type="ECO:0000256" key="9">
    <source>
        <dbReference type="ARBA" id="ARBA00022692"/>
    </source>
</evidence>
<keyword evidence="6" id="KW-0813">Transport</keyword>
<dbReference type="InterPro" id="IPR013083">
    <property type="entry name" value="Znf_RING/FYVE/PHD"/>
</dbReference>
<reference evidence="22" key="1">
    <citation type="journal article" date="2014" name="Genome Announc.">
        <title>Genome sequence of the yeast Cyberlindnera fabianii (Hansenula fabianii).</title>
        <authorList>
            <person name="Freel K.C."/>
            <person name="Sarilar V."/>
            <person name="Neuveglise C."/>
            <person name="Devillers H."/>
            <person name="Friedrich A."/>
            <person name="Schacherer J."/>
        </authorList>
    </citation>
    <scope>NUCLEOTIDE SEQUENCE</scope>
    <source>
        <strain evidence="22">YJS4271</strain>
    </source>
</reference>
<dbReference type="Proteomes" id="UP000189513">
    <property type="component" value="Unassembled WGS sequence"/>
</dbReference>
<keyword evidence="10" id="KW-0479">Metal-binding</keyword>
<evidence type="ECO:0000256" key="14">
    <source>
        <dbReference type="ARBA" id="ARBA00022927"/>
    </source>
</evidence>
<evidence type="ECO:0000256" key="8">
    <source>
        <dbReference type="ARBA" id="ARBA00022679"/>
    </source>
</evidence>
<dbReference type="CDD" id="cd16527">
    <property type="entry name" value="RING-HC_PEX10"/>
    <property type="match status" value="1"/>
</dbReference>
<comment type="subcellular location">
    <subcellularLocation>
        <location evidence="2">Peroxisome membrane</location>
        <topology evidence="2">Multi-pass membrane protein</topology>
    </subcellularLocation>
</comment>
<dbReference type="GO" id="GO:0008270">
    <property type="term" value="F:zinc ion binding"/>
    <property type="evidence" value="ECO:0007669"/>
    <property type="project" value="UniProtKB-KW"/>
</dbReference>
<feature type="region of interest" description="Disordered" evidence="20">
    <location>
        <begin position="1"/>
        <end position="26"/>
    </location>
</feature>
<dbReference type="PANTHER" id="PTHR23350">
    <property type="entry name" value="PEROXISOME ASSEMBLY PROTEIN 10"/>
    <property type="match status" value="1"/>
</dbReference>
<dbReference type="EMBL" id="MPUK01000014">
    <property type="protein sequence ID" value="ONH65027.1"/>
    <property type="molecule type" value="Genomic_DNA"/>
</dbReference>
<evidence type="ECO:0000256" key="16">
    <source>
        <dbReference type="ARBA" id="ARBA00023136"/>
    </source>
</evidence>
<dbReference type="OrthoDB" id="6270329at2759"/>
<evidence type="ECO:0000256" key="2">
    <source>
        <dbReference type="ARBA" id="ARBA00004585"/>
    </source>
</evidence>
<evidence type="ECO:0000256" key="5">
    <source>
        <dbReference type="ARBA" id="ARBA00012483"/>
    </source>
</evidence>
<dbReference type="PANTHER" id="PTHR23350:SF0">
    <property type="entry name" value="PEROXISOME BIOGENESIS FACTOR 10"/>
    <property type="match status" value="1"/>
</dbReference>
<evidence type="ECO:0000259" key="21">
    <source>
        <dbReference type="PROSITE" id="PS50089"/>
    </source>
</evidence>
<evidence type="ECO:0000256" key="13">
    <source>
        <dbReference type="ARBA" id="ARBA00022833"/>
    </source>
</evidence>
<dbReference type="GO" id="GO:0016562">
    <property type="term" value="P:protein import into peroxisome matrix, receptor recycling"/>
    <property type="evidence" value="ECO:0007669"/>
    <property type="project" value="UniProtKB-ARBA"/>
</dbReference>
<dbReference type="Pfam" id="PF04757">
    <property type="entry name" value="Pex2_Pex12"/>
    <property type="match status" value="1"/>
</dbReference>
<comment type="pathway">
    <text evidence="3">Protein modification; protein ubiquitination.</text>
</comment>
<dbReference type="PROSITE" id="PS00518">
    <property type="entry name" value="ZF_RING_1"/>
    <property type="match status" value="1"/>
</dbReference>
<keyword evidence="9" id="KW-0812">Transmembrane</keyword>
<keyword evidence="16" id="KW-0472">Membrane</keyword>
<evidence type="ECO:0000313" key="24">
    <source>
        <dbReference type="Proteomes" id="UP000189513"/>
    </source>
</evidence>
<evidence type="ECO:0000256" key="18">
    <source>
        <dbReference type="ARBA" id="ARBA00041230"/>
    </source>
</evidence>
<dbReference type="SUPFAM" id="SSF57850">
    <property type="entry name" value="RING/U-box"/>
    <property type="match status" value="1"/>
</dbReference>
<proteinExistence type="inferred from homology"/>
<comment type="similarity">
    <text evidence="4">Belongs to the pex2/pex10/pex12 family.</text>
</comment>
<dbReference type="SMART" id="SM00184">
    <property type="entry name" value="RING"/>
    <property type="match status" value="1"/>
</dbReference>
<dbReference type="PROSITE" id="PS50089">
    <property type="entry name" value="ZF_RING_2"/>
    <property type="match status" value="1"/>
</dbReference>
<sequence length="338" mass="38107">MNNNKSAHVESDSTATDTTPQEPMLPFADAPSIVRAHQKDSYLESIVRGKLQDTLQILTSQRFIHTHPEELTVIAKALYLGLTTLLGSRTLGEEYTDLIYVTRDGRQIPKLKRRLGFILAYAVLPYYATKLVKKLANSDVLEDEIDEKPKKQKKGLRAFVGSLSYAKVMDTLLSIHLATFYLNGAFYNLSKRVFGMRYVFGHKVDKNEQLSRGGYELLGGLILAQIAFKVISKVKEFVQQDDDDYDEVNEKTLRSNEIRGVPANTTTNGLDLSNPKLLKFIPESSRKCMLCLSYMTDPACAPCGHIFCWSCISDWSRQHPECPLCRQALSEQSLLSLQ</sequence>
<dbReference type="InterPro" id="IPR025654">
    <property type="entry name" value="PEX2/10"/>
</dbReference>
<dbReference type="EC" id="2.3.2.27" evidence="5"/>
<dbReference type="STRING" id="36022.A0A061AQ02"/>
<gene>
    <name evidence="23" type="ORF">BON22_5151</name>
    <name evidence="22" type="ORF">CYFA0S_03e06304g</name>
</gene>
<dbReference type="GO" id="GO:0061630">
    <property type="term" value="F:ubiquitin protein ligase activity"/>
    <property type="evidence" value="ECO:0007669"/>
    <property type="project" value="UniProtKB-EC"/>
</dbReference>
<evidence type="ECO:0000256" key="7">
    <source>
        <dbReference type="ARBA" id="ARBA00022593"/>
    </source>
</evidence>
<dbReference type="VEuPathDB" id="FungiDB:BON22_5151"/>
<keyword evidence="24" id="KW-1185">Reference proteome</keyword>
<evidence type="ECO:0000256" key="12">
    <source>
        <dbReference type="ARBA" id="ARBA00022786"/>
    </source>
</evidence>
<keyword evidence="11 19" id="KW-0863">Zinc-finger</keyword>
<dbReference type="EMBL" id="LK052888">
    <property type="protein sequence ID" value="CDR39707.1"/>
    <property type="molecule type" value="Genomic_DNA"/>
</dbReference>
<evidence type="ECO:0000256" key="17">
    <source>
        <dbReference type="ARBA" id="ARBA00023140"/>
    </source>
</evidence>
<evidence type="ECO:0000256" key="6">
    <source>
        <dbReference type="ARBA" id="ARBA00022448"/>
    </source>
</evidence>
<keyword evidence="12" id="KW-0833">Ubl conjugation pathway</keyword>
<evidence type="ECO:0000256" key="20">
    <source>
        <dbReference type="SAM" id="MobiDB-lite"/>
    </source>
</evidence>
<dbReference type="Gene3D" id="3.30.40.10">
    <property type="entry name" value="Zinc/RING finger domain, C3HC4 (zinc finger)"/>
    <property type="match status" value="1"/>
</dbReference>
<keyword evidence="13" id="KW-0862">Zinc</keyword>
<organism evidence="22">
    <name type="scientific">Cyberlindnera fabianii</name>
    <name type="common">Yeast</name>
    <name type="synonym">Hansenula fabianii</name>
    <dbReference type="NCBI Taxonomy" id="36022"/>
    <lineage>
        <taxon>Eukaryota</taxon>
        <taxon>Fungi</taxon>
        <taxon>Dikarya</taxon>
        <taxon>Ascomycota</taxon>
        <taxon>Saccharomycotina</taxon>
        <taxon>Saccharomycetes</taxon>
        <taxon>Phaffomycetales</taxon>
        <taxon>Phaffomycetaceae</taxon>
        <taxon>Cyberlindnera</taxon>
    </lineage>
</organism>
<evidence type="ECO:0000256" key="3">
    <source>
        <dbReference type="ARBA" id="ARBA00004906"/>
    </source>
</evidence>
<evidence type="ECO:0000256" key="1">
    <source>
        <dbReference type="ARBA" id="ARBA00000900"/>
    </source>
</evidence>
<evidence type="ECO:0000256" key="19">
    <source>
        <dbReference type="PROSITE-ProRule" id="PRU00175"/>
    </source>
</evidence>
<evidence type="ECO:0000313" key="23">
    <source>
        <dbReference type="EMBL" id="ONH65027.1"/>
    </source>
</evidence>
<keyword evidence="7" id="KW-0962">Peroxisome biogenesis</keyword>
<dbReference type="OMA" id="YCDVVQL"/>
<dbReference type="GO" id="GO:0005778">
    <property type="term" value="C:peroxisomal membrane"/>
    <property type="evidence" value="ECO:0007669"/>
    <property type="project" value="UniProtKB-SubCell"/>
</dbReference>
<protein>
    <recommendedName>
        <fullName evidence="5">RING-type E3 ubiquitin transferase</fullName>
        <ecNumber evidence="5">2.3.2.27</ecNumber>
    </recommendedName>
    <alternativeName>
        <fullName evidence="18">Peroxin-10</fullName>
    </alternativeName>
</protein>
<keyword evidence="14" id="KW-0653">Protein transport</keyword>
<feature type="domain" description="RING-type" evidence="21">
    <location>
        <begin position="288"/>
        <end position="326"/>
    </location>
</feature>
<dbReference type="InterPro" id="IPR017907">
    <property type="entry name" value="Znf_RING_CS"/>
</dbReference>
<feature type="compositionally biased region" description="Polar residues" evidence="20">
    <location>
        <begin position="1"/>
        <end position="21"/>
    </location>
</feature>
<evidence type="ECO:0000256" key="15">
    <source>
        <dbReference type="ARBA" id="ARBA00022989"/>
    </source>
</evidence>
<name>A0A061AQ02_CYBFA</name>
<dbReference type="GO" id="GO:0016567">
    <property type="term" value="P:protein ubiquitination"/>
    <property type="evidence" value="ECO:0007669"/>
    <property type="project" value="UniProtKB-ARBA"/>
</dbReference>
<accession>A0A061AQ02</accession>
<keyword evidence="15" id="KW-1133">Transmembrane helix</keyword>
<evidence type="ECO:0000256" key="11">
    <source>
        <dbReference type="ARBA" id="ARBA00022771"/>
    </source>
</evidence>